<organism evidence="2">
    <name type="scientific">Leptosphaeria maculans (strain JN3 / isolate v23.1.3 / race Av1-4-5-6-7-8)</name>
    <name type="common">Blackleg fungus</name>
    <name type="synonym">Phoma lingam</name>
    <dbReference type="NCBI Taxonomy" id="985895"/>
    <lineage>
        <taxon>Eukaryota</taxon>
        <taxon>Fungi</taxon>
        <taxon>Dikarya</taxon>
        <taxon>Ascomycota</taxon>
        <taxon>Pezizomycotina</taxon>
        <taxon>Dothideomycetes</taxon>
        <taxon>Pleosporomycetidae</taxon>
        <taxon>Pleosporales</taxon>
        <taxon>Pleosporineae</taxon>
        <taxon>Leptosphaeriaceae</taxon>
        <taxon>Plenodomus</taxon>
        <taxon>Plenodomus lingam/Leptosphaeria maculans species complex</taxon>
    </lineage>
</organism>
<protein>
    <submittedName>
        <fullName evidence="1">Predicted protein</fullName>
    </submittedName>
</protein>
<dbReference type="HOGENOM" id="CLU_3191468_0_0_1"/>
<sequence>MYRYLEISEKAHLEGDDNHSDYLKSRYELWTSTLSTELTDTAMNLA</sequence>
<dbReference type="VEuPathDB" id="FungiDB:LEMA_uP051620.1"/>
<dbReference type="InParanoid" id="E4ZMA7"/>
<evidence type="ECO:0000313" key="1">
    <source>
        <dbReference type="EMBL" id="CBX92456.1"/>
    </source>
</evidence>
<dbReference type="AlphaFoldDB" id="E4ZMA7"/>
<keyword evidence="2" id="KW-1185">Reference proteome</keyword>
<evidence type="ECO:0000313" key="2">
    <source>
        <dbReference type="Proteomes" id="UP000002668"/>
    </source>
</evidence>
<reference evidence="2" key="1">
    <citation type="journal article" date="2011" name="Nat. Commun.">
        <title>Effector diversification within compartments of the Leptosphaeria maculans genome affected by Repeat-Induced Point mutations.</title>
        <authorList>
            <person name="Rouxel T."/>
            <person name="Grandaubert J."/>
            <person name="Hane J.K."/>
            <person name="Hoede C."/>
            <person name="van de Wouw A.P."/>
            <person name="Couloux A."/>
            <person name="Dominguez V."/>
            <person name="Anthouard V."/>
            <person name="Bally P."/>
            <person name="Bourras S."/>
            <person name="Cozijnsen A.J."/>
            <person name="Ciuffetti L.M."/>
            <person name="Degrave A."/>
            <person name="Dilmaghani A."/>
            <person name="Duret L."/>
            <person name="Fudal I."/>
            <person name="Goodwin S.B."/>
            <person name="Gout L."/>
            <person name="Glaser N."/>
            <person name="Linglin J."/>
            <person name="Kema G.H.J."/>
            <person name="Lapalu N."/>
            <person name="Lawrence C.B."/>
            <person name="May K."/>
            <person name="Meyer M."/>
            <person name="Ollivier B."/>
            <person name="Poulain J."/>
            <person name="Schoch C.L."/>
            <person name="Simon A."/>
            <person name="Spatafora J.W."/>
            <person name="Stachowiak A."/>
            <person name="Turgeon B.G."/>
            <person name="Tyler B.M."/>
            <person name="Vincent D."/>
            <person name="Weissenbach J."/>
            <person name="Amselem J."/>
            <person name="Quesneville H."/>
            <person name="Oliver R.P."/>
            <person name="Wincker P."/>
            <person name="Balesdent M.-H."/>
            <person name="Howlett B.J."/>
        </authorList>
    </citation>
    <scope>NUCLEOTIDE SEQUENCE [LARGE SCALE GENOMIC DNA]</scope>
    <source>
        <strain evidence="2">JN3 / isolate v23.1.3 / race Av1-4-5-6-7-8</strain>
    </source>
</reference>
<dbReference type="Proteomes" id="UP000002668">
    <property type="component" value="Genome"/>
</dbReference>
<proteinExistence type="predicted"/>
<gene>
    <name evidence="1" type="ORF">LEMA_uP051620.1</name>
</gene>
<dbReference type="EMBL" id="FP929094">
    <property type="protein sequence ID" value="CBX92456.1"/>
    <property type="molecule type" value="Genomic_DNA"/>
</dbReference>
<accession>E4ZMA7</accession>
<name>E4ZMA7_LEPMJ</name>